<dbReference type="InterPro" id="IPR011324">
    <property type="entry name" value="Cytotoxic_necrot_fac-like_cat"/>
</dbReference>
<dbReference type="GO" id="GO:0016787">
    <property type="term" value="F:hydrolase activity"/>
    <property type="evidence" value="ECO:0007669"/>
    <property type="project" value="UniProtKB-KW"/>
</dbReference>
<dbReference type="SMR" id="A0A0D7K4D6"/>
<comment type="catalytic activity">
    <reaction evidence="7">
        <text>adenosine + H2O + H(+) = inosine + NH4(+)</text>
        <dbReference type="Rhea" id="RHEA:24408"/>
        <dbReference type="ChEBI" id="CHEBI:15377"/>
        <dbReference type="ChEBI" id="CHEBI:15378"/>
        <dbReference type="ChEBI" id="CHEBI:16335"/>
        <dbReference type="ChEBI" id="CHEBI:17596"/>
        <dbReference type="ChEBI" id="CHEBI:28938"/>
        <dbReference type="EC" id="3.5.4.4"/>
    </reaction>
    <physiologicalReaction direction="left-to-right" evidence="7">
        <dbReference type="Rhea" id="RHEA:24409"/>
    </physiologicalReaction>
</comment>
<comment type="caution">
    <text evidence="10">The sequence shown here is derived from an EMBL/GenBank/DDBJ whole genome shotgun (WGS) entry which is preliminary data.</text>
</comment>
<evidence type="ECO:0000256" key="6">
    <source>
        <dbReference type="ARBA" id="ARBA00022833"/>
    </source>
</evidence>
<comment type="catalytic activity">
    <reaction evidence="1">
        <text>inosine + phosphate = alpha-D-ribose 1-phosphate + hypoxanthine</text>
        <dbReference type="Rhea" id="RHEA:27646"/>
        <dbReference type="ChEBI" id="CHEBI:17368"/>
        <dbReference type="ChEBI" id="CHEBI:17596"/>
        <dbReference type="ChEBI" id="CHEBI:43474"/>
        <dbReference type="ChEBI" id="CHEBI:57720"/>
        <dbReference type="EC" id="2.4.2.1"/>
    </reaction>
    <physiologicalReaction direction="left-to-right" evidence="1">
        <dbReference type="Rhea" id="RHEA:27647"/>
    </physiologicalReaction>
</comment>
<name>A0A0D7K4D6_9BURK</name>
<keyword evidence="5" id="KW-0378">Hydrolase</keyword>
<sequence>MSGDLGAALPADWLVPEWPAPAGVQALCTTRAGGVSQGPYASMNLGTHVGDDPQAVQTNRARLQATLGQSTPGARPVFLSQVHGTGVAALTASTPDNTEADACVATDAGVVCTIMVADCLPVLLAHTSGAVVGAAHAGWRGLAGQGGVGVLESAMRALFERFQALALINKAQAAIKNVANNAESFEAVARGTLAWLGPCIGPQAFEVGPEVREAFCAAGPQYSACFVPSPTQQGKWLADLAGLARLRLLAMGVTRIDGNDSSAAWCTVTQSARFFSHRRDTALLGGSGRLAACIWRS</sequence>
<evidence type="ECO:0000256" key="4">
    <source>
        <dbReference type="ARBA" id="ARBA00022723"/>
    </source>
</evidence>
<evidence type="ECO:0000256" key="2">
    <source>
        <dbReference type="ARBA" id="ARBA00007353"/>
    </source>
</evidence>
<keyword evidence="4" id="KW-0479">Metal-binding</keyword>
<dbReference type="EMBL" id="JXYQ01000093">
    <property type="protein sequence ID" value="KJA08864.1"/>
    <property type="molecule type" value="Genomic_DNA"/>
</dbReference>
<dbReference type="Gene3D" id="3.60.140.10">
    <property type="entry name" value="CNF1/YfiH-like putative cysteine hydrolases"/>
    <property type="match status" value="1"/>
</dbReference>
<evidence type="ECO:0000256" key="1">
    <source>
        <dbReference type="ARBA" id="ARBA00000553"/>
    </source>
</evidence>
<dbReference type="RefSeq" id="WP_240485413.1">
    <property type="nucleotide sequence ID" value="NZ_JXYQ01000093.1"/>
</dbReference>
<organism evidence="10 11">
    <name type="scientific">Acidovorax temperans</name>
    <dbReference type="NCBI Taxonomy" id="80878"/>
    <lineage>
        <taxon>Bacteria</taxon>
        <taxon>Pseudomonadati</taxon>
        <taxon>Pseudomonadota</taxon>
        <taxon>Betaproteobacteria</taxon>
        <taxon>Burkholderiales</taxon>
        <taxon>Comamonadaceae</taxon>
        <taxon>Acidovorax</taxon>
    </lineage>
</organism>
<evidence type="ECO:0000256" key="3">
    <source>
        <dbReference type="ARBA" id="ARBA00022679"/>
    </source>
</evidence>
<dbReference type="InterPro" id="IPR038371">
    <property type="entry name" value="Cu_polyphenol_OxRdtase_sf"/>
</dbReference>
<dbReference type="AlphaFoldDB" id="A0A0D7K4D6"/>
<evidence type="ECO:0000313" key="10">
    <source>
        <dbReference type="EMBL" id="KJA08864.1"/>
    </source>
</evidence>
<keyword evidence="11" id="KW-1185">Reference proteome</keyword>
<dbReference type="PATRIC" id="fig|80878.5.peg.4313"/>
<comment type="catalytic activity">
    <reaction evidence="8">
        <text>adenosine + phosphate = alpha-D-ribose 1-phosphate + adenine</text>
        <dbReference type="Rhea" id="RHEA:27642"/>
        <dbReference type="ChEBI" id="CHEBI:16335"/>
        <dbReference type="ChEBI" id="CHEBI:16708"/>
        <dbReference type="ChEBI" id="CHEBI:43474"/>
        <dbReference type="ChEBI" id="CHEBI:57720"/>
        <dbReference type="EC" id="2.4.2.1"/>
    </reaction>
    <physiologicalReaction direction="left-to-right" evidence="8">
        <dbReference type="Rhea" id="RHEA:27643"/>
    </physiologicalReaction>
</comment>
<evidence type="ECO:0000256" key="5">
    <source>
        <dbReference type="ARBA" id="ARBA00022801"/>
    </source>
</evidence>
<dbReference type="SUPFAM" id="SSF64438">
    <property type="entry name" value="CNF1/YfiH-like putative cysteine hydrolases"/>
    <property type="match status" value="1"/>
</dbReference>
<keyword evidence="6" id="KW-0862">Zinc</keyword>
<evidence type="ECO:0000256" key="8">
    <source>
        <dbReference type="ARBA" id="ARBA00048968"/>
    </source>
</evidence>
<evidence type="ECO:0000256" key="9">
    <source>
        <dbReference type="ARBA" id="ARBA00049893"/>
    </source>
</evidence>
<dbReference type="PANTHER" id="PTHR30616">
    <property type="entry name" value="UNCHARACTERIZED PROTEIN YFIH"/>
    <property type="match status" value="1"/>
</dbReference>
<dbReference type="PANTHER" id="PTHR30616:SF2">
    <property type="entry name" value="PURINE NUCLEOSIDE PHOSPHORYLASE LACC1"/>
    <property type="match status" value="1"/>
</dbReference>
<reference evidence="10 11" key="1">
    <citation type="submission" date="2014-12" db="EMBL/GenBank/DDBJ databases">
        <title>Isolation of bacteria from lake water.</title>
        <authorList>
            <person name="Sheng K.-Y."/>
            <person name="Chin P.-S."/>
            <person name="Chan K.-G."/>
            <person name="Tan G.S."/>
        </authorList>
    </citation>
    <scope>NUCLEOTIDE SEQUENCE [LARGE SCALE GENOMIC DNA]</scope>
    <source>
        <strain evidence="10 11">KY4</strain>
    </source>
</reference>
<comment type="similarity">
    <text evidence="2">Belongs to the purine nucleoside phosphorylase YfiH/LACC1 family.</text>
</comment>
<dbReference type="STRING" id="80878.RP29_19670"/>
<comment type="catalytic activity">
    <reaction evidence="9">
        <text>S-methyl-5'-thioadenosine + phosphate = 5-(methylsulfanyl)-alpha-D-ribose 1-phosphate + adenine</text>
        <dbReference type="Rhea" id="RHEA:11852"/>
        <dbReference type="ChEBI" id="CHEBI:16708"/>
        <dbReference type="ChEBI" id="CHEBI:17509"/>
        <dbReference type="ChEBI" id="CHEBI:43474"/>
        <dbReference type="ChEBI" id="CHEBI:58533"/>
        <dbReference type="EC" id="2.4.2.28"/>
    </reaction>
    <physiologicalReaction direction="left-to-right" evidence="9">
        <dbReference type="Rhea" id="RHEA:11853"/>
    </physiologicalReaction>
</comment>
<proteinExistence type="inferred from homology"/>
<dbReference type="GO" id="GO:0017061">
    <property type="term" value="F:S-methyl-5-thioadenosine phosphorylase activity"/>
    <property type="evidence" value="ECO:0007669"/>
    <property type="project" value="UniProtKB-EC"/>
</dbReference>
<dbReference type="InterPro" id="IPR003730">
    <property type="entry name" value="Cu_polyphenol_OxRdtase"/>
</dbReference>
<evidence type="ECO:0000313" key="11">
    <source>
        <dbReference type="Proteomes" id="UP000032566"/>
    </source>
</evidence>
<dbReference type="GO" id="GO:0005507">
    <property type="term" value="F:copper ion binding"/>
    <property type="evidence" value="ECO:0007669"/>
    <property type="project" value="TreeGrafter"/>
</dbReference>
<dbReference type="CDD" id="cd16833">
    <property type="entry name" value="YfiH"/>
    <property type="match status" value="1"/>
</dbReference>
<accession>A0A0D7K4D6</accession>
<dbReference type="Proteomes" id="UP000032566">
    <property type="component" value="Unassembled WGS sequence"/>
</dbReference>
<keyword evidence="3" id="KW-0808">Transferase</keyword>
<protein>
    <submittedName>
        <fullName evidence="10">Laccase</fullName>
    </submittedName>
</protein>
<dbReference type="Pfam" id="PF02578">
    <property type="entry name" value="Cu-oxidase_4"/>
    <property type="match status" value="1"/>
</dbReference>
<evidence type="ECO:0000256" key="7">
    <source>
        <dbReference type="ARBA" id="ARBA00047989"/>
    </source>
</evidence>
<gene>
    <name evidence="10" type="ORF">RP29_19670</name>
</gene>